<sequence>MKPVVVLDTNILLDVLVFDDSRAHPLRAALMAGSLDAVATQKTLAEFLDVIGRQQFLLSQEKQDEIMFQWRSWSRLINDEVLDIAPWKCKDRDDQVFINLAYTLKPAMLISKDKMVLKIAKRAQKDGVVITSDHNRVFSDDFSLKTAEL</sequence>
<protein>
    <submittedName>
        <fullName evidence="2">Putative toxin-antitoxin system toxin component, PIN family</fullName>
    </submittedName>
</protein>
<dbReference type="AlphaFoldDB" id="A0A212TDN2"/>
<dbReference type="InterPro" id="IPR029060">
    <property type="entry name" value="PIN-like_dom_sf"/>
</dbReference>
<evidence type="ECO:0000259" key="1">
    <source>
        <dbReference type="Pfam" id="PF13470"/>
    </source>
</evidence>
<name>A0A212TDN2_9BURK</name>
<dbReference type="Proteomes" id="UP000197215">
    <property type="component" value="Unassembled WGS sequence"/>
</dbReference>
<dbReference type="NCBIfam" id="TIGR00305">
    <property type="entry name" value="putative toxin-antitoxin system toxin component, PIN family"/>
    <property type="match status" value="1"/>
</dbReference>
<dbReference type="EMBL" id="FYEX01000001">
    <property type="protein sequence ID" value="SNC63944.1"/>
    <property type="molecule type" value="Genomic_DNA"/>
</dbReference>
<gene>
    <name evidence="2" type="ORF">SAMN06295916_0991</name>
</gene>
<dbReference type="InterPro" id="IPR002716">
    <property type="entry name" value="PIN_dom"/>
</dbReference>
<dbReference type="RefSeq" id="WP_088812836.1">
    <property type="nucleotide sequence ID" value="NZ_FYEX01000001.1"/>
</dbReference>
<dbReference type="SUPFAM" id="SSF88723">
    <property type="entry name" value="PIN domain-like"/>
    <property type="match status" value="1"/>
</dbReference>
<dbReference type="OrthoDB" id="9802272at2"/>
<evidence type="ECO:0000313" key="3">
    <source>
        <dbReference type="Proteomes" id="UP000197215"/>
    </source>
</evidence>
<dbReference type="Pfam" id="PF13470">
    <property type="entry name" value="PIN_3"/>
    <property type="match status" value="1"/>
</dbReference>
<proteinExistence type="predicted"/>
<evidence type="ECO:0000313" key="2">
    <source>
        <dbReference type="EMBL" id="SNC63944.1"/>
    </source>
</evidence>
<feature type="domain" description="PIN" evidence="1">
    <location>
        <begin position="5"/>
        <end position="114"/>
    </location>
</feature>
<dbReference type="InterPro" id="IPR002850">
    <property type="entry name" value="PIN_toxin-like"/>
</dbReference>
<dbReference type="PANTHER" id="PTHR34610">
    <property type="entry name" value="SSL7007 PROTEIN"/>
    <property type="match status" value="1"/>
</dbReference>
<reference evidence="2 3" key="1">
    <citation type="submission" date="2017-06" db="EMBL/GenBank/DDBJ databases">
        <authorList>
            <person name="Kim H.J."/>
            <person name="Triplett B.A."/>
        </authorList>
    </citation>
    <scope>NUCLEOTIDE SEQUENCE [LARGE SCALE GENOMIC DNA]</scope>
    <source>
        <strain evidence="2 3">MWH-VicM1</strain>
    </source>
</reference>
<accession>A0A212TDN2</accession>
<keyword evidence="3" id="KW-1185">Reference proteome</keyword>
<dbReference type="PANTHER" id="PTHR34610:SF3">
    <property type="entry name" value="SSL7007 PROTEIN"/>
    <property type="match status" value="1"/>
</dbReference>
<organism evidence="2 3">
    <name type="scientific">Polynucleobacter victoriensis</name>
    <dbReference type="NCBI Taxonomy" id="2049319"/>
    <lineage>
        <taxon>Bacteria</taxon>
        <taxon>Pseudomonadati</taxon>
        <taxon>Pseudomonadota</taxon>
        <taxon>Betaproteobacteria</taxon>
        <taxon>Burkholderiales</taxon>
        <taxon>Burkholderiaceae</taxon>
        <taxon>Polynucleobacter</taxon>
    </lineage>
</organism>